<dbReference type="GO" id="GO:0050660">
    <property type="term" value="F:flavin adenine dinucleotide binding"/>
    <property type="evidence" value="ECO:0007669"/>
    <property type="project" value="InterPro"/>
</dbReference>
<dbReference type="PIRSF" id="PIRSF016578">
    <property type="entry name" value="HsaA"/>
    <property type="match status" value="1"/>
</dbReference>
<dbReference type="InterPro" id="IPR046373">
    <property type="entry name" value="Acyl-CoA_Oxase/DH_mid-dom_sf"/>
</dbReference>
<evidence type="ECO:0000259" key="16">
    <source>
        <dbReference type="Pfam" id="PF08028"/>
    </source>
</evidence>
<evidence type="ECO:0000256" key="13">
    <source>
        <dbReference type="ARBA" id="ARBA00049456"/>
    </source>
</evidence>
<evidence type="ECO:0000256" key="12">
    <source>
        <dbReference type="ARBA" id="ARBA00048445"/>
    </source>
</evidence>
<feature type="domain" description="Acyl-CoA dehydrogenase/oxidase N-terminal" evidence="15">
    <location>
        <begin position="30"/>
        <end position="121"/>
    </location>
</feature>
<dbReference type="Pfam" id="PF08028">
    <property type="entry name" value="Acyl-CoA_dh_2"/>
    <property type="match status" value="1"/>
</dbReference>
<comment type="similarity">
    <text evidence="8">Belongs to the DszC flavin monooxygenase family.</text>
</comment>
<dbReference type="SUPFAM" id="SSF56645">
    <property type="entry name" value="Acyl-CoA dehydrogenase NM domain-like"/>
    <property type="match status" value="1"/>
</dbReference>
<evidence type="ECO:0000256" key="10">
    <source>
        <dbReference type="ARBA" id="ARBA00034345"/>
    </source>
</evidence>
<dbReference type="Gene3D" id="1.10.540.10">
    <property type="entry name" value="Acyl-CoA dehydrogenase/oxidase, N-terminal domain"/>
    <property type="match status" value="1"/>
</dbReference>
<comment type="pathway">
    <text evidence="7">Sulfur metabolism; dibenzothiophene degradation.</text>
</comment>
<dbReference type="GO" id="GO:0006552">
    <property type="term" value="P:L-leucine catabolic process"/>
    <property type="evidence" value="ECO:0007669"/>
    <property type="project" value="TreeGrafter"/>
</dbReference>
<proteinExistence type="inferred from homology"/>
<feature type="domain" description="Acyl-CoA oxidase/dehydrogenase middle" evidence="14">
    <location>
        <begin position="140"/>
        <end position="215"/>
    </location>
</feature>
<keyword evidence="4" id="KW-0547">Nucleotide-binding</keyword>
<dbReference type="InterPro" id="IPR036250">
    <property type="entry name" value="AcylCo_DH-like_C"/>
</dbReference>
<evidence type="ECO:0000256" key="7">
    <source>
        <dbReference type="ARBA" id="ARBA00034307"/>
    </source>
</evidence>
<reference evidence="17 18" key="1">
    <citation type="submission" date="2015-12" db="EMBL/GenBank/DDBJ databases">
        <title>Diversity of Burkholderia near neighbor genomes.</title>
        <authorList>
            <person name="Sahl J."/>
            <person name="Wagner D."/>
            <person name="Keim P."/>
        </authorList>
    </citation>
    <scope>NUCLEOTIDE SEQUENCE [LARGE SCALE GENOMIC DNA]</scope>
    <source>
        <strain evidence="17 18">MSMB1184WGS</strain>
    </source>
</reference>
<dbReference type="InterPro" id="IPR006091">
    <property type="entry name" value="Acyl-CoA_Oxase/DH_mid-dom"/>
</dbReference>
<evidence type="ECO:0000256" key="3">
    <source>
        <dbReference type="ARBA" id="ARBA00022643"/>
    </source>
</evidence>
<keyword evidence="6" id="KW-0503">Monooxygenase</keyword>
<dbReference type="EMBL" id="CP013444">
    <property type="protein sequence ID" value="AOK20628.1"/>
    <property type="molecule type" value="Genomic_DNA"/>
</dbReference>
<keyword evidence="3" id="KW-0288">FMN</keyword>
<comment type="catalytic activity">
    <reaction evidence="13">
        <text>dibenzothiophene + 2 FMNH2 + 2 O2 = dibenzothiophene 5,5-dioxide + 2 FMN + 2 H2O + 2 H(+)</text>
        <dbReference type="Rhea" id="RHEA:49072"/>
        <dbReference type="ChEBI" id="CHEBI:15377"/>
        <dbReference type="ChEBI" id="CHEBI:15378"/>
        <dbReference type="ChEBI" id="CHEBI:15379"/>
        <dbReference type="ChEBI" id="CHEBI:23681"/>
        <dbReference type="ChEBI" id="CHEBI:57618"/>
        <dbReference type="ChEBI" id="CHEBI:58210"/>
        <dbReference type="ChEBI" id="CHEBI:90356"/>
        <dbReference type="EC" id="1.14.14.21"/>
    </reaction>
</comment>
<dbReference type="Gene3D" id="1.20.140.10">
    <property type="entry name" value="Butyryl-CoA Dehydrogenase, subunit A, domain 3"/>
    <property type="match status" value="1"/>
</dbReference>
<accession>A0A1B4Q385</accession>
<dbReference type="GO" id="GO:0005737">
    <property type="term" value="C:cytoplasm"/>
    <property type="evidence" value="ECO:0007669"/>
    <property type="project" value="UniProtKB-SubCell"/>
</dbReference>
<dbReference type="Proteomes" id="UP000094776">
    <property type="component" value="Chromosome 2"/>
</dbReference>
<dbReference type="InterPro" id="IPR013786">
    <property type="entry name" value="AcylCoA_DH/ox_N"/>
</dbReference>
<dbReference type="PANTHER" id="PTHR43884">
    <property type="entry name" value="ACYL-COA DEHYDROGENASE"/>
    <property type="match status" value="1"/>
</dbReference>
<dbReference type="Pfam" id="PF02771">
    <property type="entry name" value="Acyl-CoA_dh_N"/>
    <property type="match status" value="1"/>
</dbReference>
<evidence type="ECO:0000313" key="17">
    <source>
        <dbReference type="EMBL" id="AOK20628.1"/>
    </source>
</evidence>
<comment type="subcellular location">
    <subcellularLocation>
        <location evidence="1">Cytoplasm</location>
    </subcellularLocation>
</comment>
<dbReference type="RefSeq" id="WP_069274942.1">
    <property type="nucleotide sequence ID" value="NZ_CP013444.1"/>
</dbReference>
<gene>
    <name evidence="17" type="ORF">WT26_33405</name>
</gene>
<evidence type="ECO:0000256" key="8">
    <source>
        <dbReference type="ARBA" id="ARBA00034317"/>
    </source>
</evidence>
<dbReference type="GO" id="GO:0008470">
    <property type="term" value="F:3-methylbutanoyl-CoA dehydrogenase activity"/>
    <property type="evidence" value="ECO:0007669"/>
    <property type="project" value="TreeGrafter"/>
</dbReference>
<dbReference type="EC" id="1.14.14.21" evidence="9"/>
<name>A0A1B4Q385_BURCE</name>
<keyword evidence="2" id="KW-0285">Flavoprotein</keyword>
<dbReference type="SUPFAM" id="SSF47203">
    <property type="entry name" value="Acyl-CoA dehydrogenase C-terminal domain-like"/>
    <property type="match status" value="1"/>
</dbReference>
<dbReference type="InterPro" id="IPR013107">
    <property type="entry name" value="Acyl-CoA_DH_C"/>
</dbReference>
<evidence type="ECO:0000256" key="6">
    <source>
        <dbReference type="ARBA" id="ARBA00023033"/>
    </source>
</evidence>
<evidence type="ECO:0000256" key="2">
    <source>
        <dbReference type="ARBA" id="ARBA00022630"/>
    </source>
</evidence>
<evidence type="ECO:0000259" key="14">
    <source>
        <dbReference type="Pfam" id="PF02770"/>
    </source>
</evidence>
<evidence type="ECO:0000313" key="18">
    <source>
        <dbReference type="Proteomes" id="UP000094776"/>
    </source>
</evidence>
<evidence type="ECO:0000259" key="15">
    <source>
        <dbReference type="Pfam" id="PF02771"/>
    </source>
</evidence>
<dbReference type="GO" id="GO:0004497">
    <property type="term" value="F:monooxygenase activity"/>
    <property type="evidence" value="ECO:0007669"/>
    <property type="project" value="UniProtKB-KW"/>
</dbReference>
<dbReference type="AlphaFoldDB" id="A0A1B4Q385"/>
<feature type="domain" description="Acyl-CoA dehydrogenase C-terminal" evidence="16">
    <location>
        <begin position="247"/>
        <end position="379"/>
    </location>
</feature>
<dbReference type="InterPro" id="IPR037069">
    <property type="entry name" value="AcylCoA_DH/ox_N_sf"/>
</dbReference>
<dbReference type="Pfam" id="PF02770">
    <property type="entry name" value="Acyl-CoA_dh_M"/>
    <property type="match status" value="1"/>
</dbReference>
<keyword evidence="5" id="KW-0560">Oxidoreductase</keyword>
<evidence type="ECO:0000256" key="11">
    <source>
        <dbReference type="ARBA" id="ARBA00047859"/>
    </source>
</evidence>
<dbReference type="PANTHER" id="PTHR43884:SF12">
    <property type="entry name" value="ISOVALERYL-COA DEHYDROGENASE, MITOCHONDRIAL-RELATED"/>
    <property type="match status" value="1"/>
</dbReference>
<protein>
    <recommendedName>
        <fullName evidence="10">Dibenzothiophene monooxygenase</fullName>
        <ecNumber evidence="9">1.14.14.21</ecNumber>
    </recommendedName>
</protein>
<sequence>MNDPRGPATLAAATEVSAVDPDALARVIETLRETAAARDRAGGHAAHEKQWLADAGLLTLAVPRAFGGREAAWPEIYDTIRRIARVDSALAHLVGFQILQVVSVDVWGSAAQRERYLRGTVEHGWWWGNAVNPLDTRLVATATPDGGYRLDGVKGFCSGTRGSQRMTVSAHDPQQAGRTVFGVVPTDRAGITVNEDWDPIGQRQTDSGSVNFDGVTLAPDEVLHRSEAPPTPRATLRTLVSQLVLTNLFVGLAEGALAEARDYVLKHGRPWIQSDVAQASDDPYTLQRFGDMRVRAIAAAALADRAATALQHAWARRDALTADERAEAALAVSEAKIVAQRAALDNGEALFDACGARATAASLGLDRFWRNARTHTLHDPLDYRLRDVGRFALTGALPEASLYT</sequence>
<comment type="catalytic activity">
    <reaction evidence="12">
        <text>dibenzothiophene 5-oxide + FMNH2 + O2 = dibenzothiophene 5,5-dioxide + FMN + H2O + H(+)</text>
        <dbReference type="Rhea" id="RHEA:49080"/>
        <dbReference type="ChEBI" id="CHEBI:15377"/>
        <dbReference type="ChEBI" id="CHEBI:15378"/>
        <dbReference type="ChEBI" id="CHEBI:15379"/>
        <dbReference type="ChEBI" id="CHEBI:23683"/>
        <dbReference type="ChEBI" id="CHEBI:57618"/>
        <dbReference type="ChEBI" id="CHEBI:58210"/>
        <dbReference type="ChEBI" id="CHEBI:90356"/>
    </reaction>
</comment>
<evidence type="ECO:0000256" key="5">
    <source>
        <dbReference type="ARBA" id="ARBA00023002"/>
    </source>
</evidence>
<comment type="catalytic activity">
    <reaction evidence="11">
        <text>dibenzothiophene + FMNH2 + O2 = dibenzothiophene 5-oxide + FMN + H2O + H(+)</text>
        <dbReference type="Rhea" id="RHEA:49076"/>
        <dbReference type="ChEBI" id="CHEBI:15377"/>
        <dbReference type="ChEBI" id="CHEBI:15378"/>
        <dbReference type="ChEBI" id="CHEBI:15379"/>
        <dbReference type="ChEBI" id="CHEBI:23681"/>
        <dbReference type="ChEBI" id="CHEBI:23683"/>
        <dbReference type="ChEBI" id="CHEBI:57618"/>
        <dbReference type="ChEBI" id="CHEBI:58210"/>
    </reaction>
</comment>
<evidence type="ECO:0000256" key="9">
    <source>
        <dbReference type="ARBA" id="ARBA00034328"/>
    </source>
</evidence>
<organism evidence="17 18">
    <name type="scientific">Burkholderia cepacia</name>
    <name type="common">Pseudomonas cepacia</name>
    <dbReference type="NCBI Taxonomy" id="292"/>
    <lineage>
        <taxon>Bacteria</taxon>
        <taxon>Pseudomonadati</taxon>
        <taxon>Pseudomonadota</taxon>
        <taxon>Betaproteobacteria</taxon>
        <taxon>Burkholderiales</taxon>
        <taxon>Burkholderiaceae</taxon>
        <taxon>Burkholderia</taxon>
        <taxon>Burkholderia cepacia complex</taxon>
    </lineage>
</organism>
<evidence type="ECO:0000256" key="4">
    <source>
        <dbReference type="ARBA" id="ARBA00022741"/>
    </source>
</evidence>
<evidence type="ECO:0000256" key="1">
    <source>
        <dbReference type="ARBA" id="ARBA00004496"/>
    </source>
</evidence>
<dbReference type="Gene3D" id="2.40.110.10">
    <property type="entry name" value="Butyryl-CoA Dehydrogenase, subunit A, domain 2"/>
    <property type="match status" value="1"/>
</dbReference>
<dbReference type="InterPro" id="IPR009100">
    <property type="entry name" value="AcylCoA_DH/oxidase_NM_dom_sf"/>
</dbReference>